<evidence type="ECO:0000259" key="1">
    <source>
        <dbReference type="Pfam" id="PF10881"/>
    </source>
</evidence>
<dbReference type="EMBL" id="BSOS01000026">
    <property type="protein sequence ID" value="GLR66612.1"/>
    <property type="molecule type" value="Genomic_DNA"/>
</dbReference>
<evidence type="ECO:0000313" key="2">
    <source>
        <dbReference type="EMBL" id="GLR66612.1"/>
    </source>
</evidence>
<dbReference type="Proteomes" id="UP001156641">
    <property type="component" value="Unassembled WGS sequence"/>
</dbReference>
<protein>
    <recommendedName>
        <fullName evidence="1">DUF2726 domain-containing protein</fullName>
    </recommendedName>
</protein>
<gene>
    <name evidence="2" type="ORF">GCM10010909_12920</name>
</gene>
<comment type="caution">
    <text evidence="2">The sequence shown here is derived from an EMBL/GenBank/DDBJ whole genome shotgun (WGS) entry which is preliminary data.</text>
</comment>
<sequence>MNFIILLVLIAVVALFTAAFGKLGKAGYSFTGCPLMSESEIGFYRVLQMAVPNELVFPQVGMAALVRPRYAGADSRFVPAFRTISQRRIDLVVCNRDSMEVRCLVELDDSSHDARRDQARDTITAQAGYRTVRVRAGRRYDIDGLRRRVLDISGGQDRLSG</sequence>
<keyword evidence="3" id="KW-1185">Reference proteome</keyword>
<dbReference type="RefSeq" id="WP_284257316.1">
    <property type="nucleotide sequence ID" value="NZ_BSOS01000026.1"/>
</dbReference>
<dbReference type="Pfam" id="PF10881">
    <property type="entry name" value="DUF2726"/>
    <property type="match status" value="1"/>
</dbReference>
<proteinExistence type="predicted"/>
<organism evidence="2 3">
    <name type="scientific">Acidocella aquatica</name>
    <dbReference type="NCBI Taxonomy" id="1922313"/>
    <lineage>
        <taxon>Bacteria</taxon>
        <taxon>Pseudomonadati</taxon>
        <taxon>Pseudomonadota</taxon>
        <taxon>Alphaproteobacteria</taxon>
        <taxon>Acetobacterales</taxon>
        <taxon>Acidocellaceae</taxon>
        <taxon>Acidocella</taxon>
    </lineage>
</organism>
<reference evidence="3" key="1">
    <citation type="journal article" date="2019" name="Int. J. Syst. Evol. Microbiol.">
        <title>The Global Catalogue of Microorganisms (GCM) 10K type strain sequencing project: providing services to taxonomists for standard genome sequencing and annotation.</title>
        <authorList>
            <consortium name="The Broad Institute Genomics Platform"/>
            <consortium name="The Broad Institute Genome Sequencing Center for Infectious Disease"/>
            <person name="Wu L."/>
            <person name="Ma J."/>
        </authorList>
    </citation>
    <scope>NUCLEOTIDE SEQUENCE [LARGE SCALE GENOMIC DNA]</scope>
    <source>
        <strain evidence="3">NBRC 112502</strain>
    </source>
</reference>
<accession>A0ABQ6A5P7</accession>
<name>A0ABQ6A5P7_9PROT</name>
<feature type="domain" description="DUF2726" evidence="1">
    <location>
        <begin position="34"/>
        <end position="149"/>
    </location>
</feature>
<evidence type="ECO:0000313" key="3">
    <source>
        <dbReference type="Proteomes" id="UP001156641"/>
    </source>
</evidence>
<dbReference type="InterPro" id="IPR024402">
    <property type="entry name" value="DUF2726"/>
</dbReference>